<reference evidence="1 2" key="1">
    <citation type="submission" date="2020-08" db="EMBL/GenBank/DDBJ databases">
        <title>Functional genomics of gut bacteria from endangered species of beetles.</title>
        <authorList>
            <person name="Carlos-Shanley C."/>
        </authorList>
    </citation>
    <scope>NUCLEOTIDE SEQUENCE [LARGE SCALE GENOMIC DNA]</scope>
    <source>
        <strain evidence="1 2">S00151</strain>
    </source>
</reference>
<proteinExistence type="predicted"/>
<accession>A0A840KD00</accession>
<dbReference type="AlphaFoldDB" id="A0A840KD00"/>
<name>A0A840KD00_9FLAO</name>
<gene>
    <name evidence="1" type="ORF">HNP38_002575</name>
</gene>
<evidence type="ECO:0000313" key="2">
    <source>
        <dbReference type="Proteomes" id="UP000592180"/>
    </source>
</evidence>
<organism evidence="1 2">
    <name type="scientific">Chryseobacterium defluvii</name>
    <dbReference type="NCBI Taxonomy" id="160396"/>
    <lineage>
        <taxon>Bacteria</taxon>
        <taxon>Pseudomonadati</taxon>
        <taxon>Bacteroidota</taxon>
        <taxon>Flavobacteriia</taxon>
        <taxon>Flavobacteriales</taxon>
        <taxon>Weeksellaceae</taxon>
        <taxon>Chryseobacterium group</taxon>
        <taxon>Chryseobacterium</taxon>
    </lineage>
</organism>
<dbReference type="EMBL" id="JACHLE010000003">
    <property type="protein sequence ID" value="MBB4807271.1"/>
    <property type="molecule type" value="Genomic_DNA"/>
</dbReference>
<protein>
    <submittedName>
        <fullName evidence="1">Uncharacterized protein</fullName>
    </submittedName>
</protein>
<keyword evidence="2" id="KW-1185">Reference proteome</keyword>
<sequence length="124" mass="14637">MKKTYFILILTVATTYLSGQTNKPEKVFQLFPTQNMWTFLKLNTRNGQIWQVQYSMKDTNRFEIKLNSNSLTTVEGEMDGRFNLYPTQNFNSFLLLDQIDGRVWQVQWSTKPEEMSVVPINKIE</sequence>
<dbReference type="Proteomes" id="UP000592180">
    <property type="component" value="Unassembled WGS sequence"/>
</dbReference>
<evidence type="ECO:0000313" key="1">
    <source>
        <dbReference type="EMBL" id="MBB4807271.1"/>
    </source>
</evidence>
<dbReference type="RefSeq" id="WP_184190029.1">
    <property type="nucleotide sequence ID" value="NZ_JACHLE010000003.1"/>
</dbReference>
<comment type="caution">
    <text evidence="1">The sequence shown here is derived from an EMBL/GenBank/DDBJ whole genome shotgun (WGS) entry which is preliminary data.</text>
</comment>